<protein>
    <submittedName>
        <fullName evidence="1">Uncharacterized protein</fullName>
    </submittedName>
</protein>
<dbReference type="Proteomes" id="UP000255050">
    <property type="component" value="Unassembled WGS sequence"/>
</dbReference>
<gene>
    <name evidence="1" type="ORF">NCTC11694_03332</name>
</gene>
<dbReference type="EMBL" id="UGJR01000002">
    <property type="protein sequence ID" value="STR42123.1"/>
    <property type="molecule type" value="Genomic_DNA"/>
</dbReference>
<evidence type="ECO:0000313" key="1">
    <source>
        <dbReference type="EMBL" id="STR42123.1"/>
    </source>
</evidence>
<evidence type="ECO:0000313" key="2">
    <source>
        <dbReference type="Proteomes" id="UP000255050"/>
    </source>
</evidence>
<accession>A0A7H4M147</accession>
<proteinExistence type="predicted"/>
<reference evidence="1 2" key="1">
    <citation type="submission" date="2018-06" db="EMBL/GenBank/DDBJ databases">
        <authorList>
            <consortium name="Pathogen Informatics"/>
            <person name="Doyle S."/>
        </authorList>
    </citation>
    <scope>NUCLEOTIDE SEQUENCE [LARGE SCALE GENOMIC DNA]</scope>
    <source>
        <strain evidence="1 2">NCTC11694</strain>
    </source>
</reference>
<dbReference type="AlphaFoldDB" id="A0A7H4M147"/>
<comment type="caution">
    <text evidence="1">The sequence shown here is derived from an EMBL/GenBank/DDBJ whole genome shotgun (WGS) entry which is preliminary data.</text>
</comment>
<name>A0A7H4M147_9ENTR</name>
<sequence length="76" mass="8155">MNTNNIKKYAPQARNQFRDAVIQKLTTLGISADKKGNLQIADAELVGETCAMVSSTTPNPLSPAAIVWSTRPRAGL</sequence>
<organism evidence="1 2">
    <name type="scientific">Klebsiella michiganensis</name>
    <dbReference type="NCBI Taxonomy" id="1134687"/>
    <lineage>
        <taxon>Bacteria</taxon>
        <taxon>Pseudomonadati</taxon>
        <taxon>Pseudomonadota</taxon>
        <taxon>Gammaproteobacteria</taxon>
        <taxon>Enterobacterales</taxon>
        <taxon>Enterobacteriaceae</taxon>
        <taxon>Klebsiella/Raoultella group</taxon>
        <taxon>Klebsiella</taxon>
    </lineage>
</organism>